<dbReference type="OrthoDB" id="174131at2157"/>
<evidence type="ECO:0000313" key="2">
    <source>
        <dbReference type="Proteomes" id="UP000428325"/>
    </source>
</evidence>
<dbReference type="GeneID" id="43370704"/>
<dbReference type="EMBL" id="CP034345">
    <property type="protein sequence ID" value="QGX95838.1"/>
    <property type="molecule type" value="Genomic_DNA"/>
</dbReference>
<reference evidence="1 2" key="1">
    <citation type="submission" date="2018-12" db="EMBL/GenBank/DDBJ databases">
        <title>Complete genome sequence of Haloplanus rallus MBLA0036.</title>
        <authorList>
            <person name="Nam Y.-d."/>
            <person name="Kang J."/>
            <person name="Chung W.-H."/>
            <person name="Park Y.S."/>
        </authorList>
    </citation>
    <scope>NUCLEOTIDE SEQUENCE [LARGE SCALE GENOMIC DNA]</scope>
    <source>
        <strain evidence="1 2">MBLA0036</strain>
    </source>
</reference>
<proteinExistence type="predicted"/>
<dbReference type="RefSeq" id="WP_157690299.1">
    <property type="nucleotide sequence ID" value="NZ_CP034345.1"/>
</dbReference>
<name>A0A6B9F623_9EURY</name>
<sequence length="75" mass="8405">MTDSDNPGADARRKYEDAAFIEAVRESQPASTAEVGELVGCPRRTADYRLRKLRDEGRVNSKMAGNSLIWFLTDE</sequence>
<accession>A0A6B9F623</accession>
<protein>
    <submittedName>
        <fullName evidence="1">ArsR family transcriptional regulator</fullName>
    </submittedName>
</protein>
<gene>
    <name evidence="1" type="ORF">EI982_14130</name>
</gene>
<dbReference type="InterPro" id="IPR036390">
    <property type="entry name" value="WH_DNA-bd_sf"/>
</dbReference>
<organism evidence="1 2">
    <name type="scientific">Haloplanus rallus</name>
    <dbReference type="NCBI Taxonomy" id="1816183"/>
    <lineage>
        <taxon>Archaea</taxon>
        <taxon>Methanobacteriati</taxon>
        <taxon>Methanobacteriota</taxon>
        <taxon>Stenosarchaea group</taxon>
        <taxon>Halobacteria</taxon>
        <taxon>Halobacteriales</taxon>
        <taxon>Haloferacaceae</taxon>
        <taxon>Haloplanus</taxon>
    </lineage>
</organism>
<dbReference type="KEGG" id="hra:EI982_14130"/>
<dbReference type="Proteomes" id="UP000428325">
    <property type="component" value="Chromosome"/>
</dbReference>
<evidence type="ECO:0000313" key="1">
    <source>
        <dbReference type="EMBL" id="QGX95838.1"/>
    </source>
</evidence>
<dbReference type="SUPFAM" id="SSF46785">
    <property type="entry name" value="Winged helix' DNA-binding domain"/>
    <property type="match status" value="1"/>
</dbReference>
<keyword evidence="2" id="KW-1185">Reference proteome</keyword>
<dbReference type="AlphaFoldDB" id="A0A6B9F623"/>